<dbReference type="EMBL" id="CP000086">
    <property type="protein sequence ID" value="ABC37915.1"/>
    <property type="molecule type" value="Genomic_DNA"/>
</dbReference>
<evidence type="ECO:0000313" key="11">
    <source>
        <dbReference type="Proteomes" id="UP000001930"/>
    </source>
</evidence>
<accession>Q2SWV3</accession>
<dbReference type="InterPro" id="IPR036817">
    <property type="entry name" value="Transthyretin/HIU_hydrolase_sf"/>
</dbReference>
<dbReference type="PANTHER" id="PTHR10395:SF7">
    <property type="entry name" value="5-HYDROXYISOURATE HYDROLASE"/>
    <property type="match status" value="1"/>
</dbReference>
<comment type="subunit">
    <text evidence="4">Homotetramer.</text>
</comment>
<evidence type="ECO:0000313" key="10">
    <source>
        <dbReference type="EMBL" id="ABC37915.1"/>
    </source>
</evidence>
<comment type="similarity">
    <text evidence="3">Belongs to the transthyretin family. 5-hydroxyisourate hydrolase subfamily.</text>
</comment>
<dbReference type="HOGENOM" id="CLU_115536_4_0_4"/>
<dbReference type="InterPro" id="IPR023418">
    <property type="entry name" value="Thyroxine_BS"/>
</dbReference>
<dbReference type="GO" id="GO:0006144">
    <property type="term" value="P:purine nucleobase metabolic process"/>
    <property type="evidence" value="ECO:0007669"/>
    <property type="project" value="UniProtKB-KW"/>
</dbReference>
<feature type="region of interest" description="Disordered" evidence="8">
    <location>
        <begin position="53"/>
        <end position="72"/>
    </location>
</feature>
<dbReference type="NCBIfam" id="TIGR02962">
    <property type="entry name" value="hdxy_isourate"/>
    <property type="match status" value="1"/>
</dbReference>
<dbReference type="InterPro" id="IPR014306">
    <property type="entry name" value="Hydroxyisourate_hydrolase"/>
</dbReference>
<organism evidence="10 11">
    <name type="scientific">Burkholderia thailandensis (strain ATCC 700388 / DSM 13276 / CCUG 48851 / CIP 106301 / E264)</name>
    <dbReference type="NCBI Taxonomy" id="271848"/>
    <lineage>
        <taxon>Bacteria</taxon>
        <taxon>Pseudomonadati</taxon>
        <taxon>Pseudomonadota</taxon>
        <taxon>Betaproteobacteria</taxon>
        <taxon>Burkholderiales</taxon>
        <taxon>Burkholderiaceae</taxon>
        <taxon>Burkholderia</taxon>
        <taxon>pseudomallei group</taxon>
    </lineage>
</organism>
<protein>
    <recommendedName>
        <fullName evidence="5">hydroxyisourate hydrolase</fullName>
        <ecNumber evidence="5">3.5.2.17</ecNumber>
    </recommendedName>
</protein>
<gene>
    <name evidence="10" type="ordered locus">BTH_I2072</name>
</gene>
<evidence type="ECO:0000256" key="4">
    <source>
        <dbReference type="ARBA" id="ARBA00011881"/>
    </source>
</evidence>
<dbReference type="EC" id="3.5.2.17" evidence="5"/>
<evidence type="ECO:0000256" key="7">
    <source>
        <dbReference type="ARBA" id="ARBA00022801"/>
    </source>
</evidence>
<comment type="catalytic activity">
    <reaction evidence="1">
        <text>5-hydroxyisourate + H2O = 5-hydroxy-2-oxo-4-ureido-2,5-dihydro-1H-imidazole-5-carboxylate + H(+)</text>
        <dbReference type="Rhea" id="RHEA:23736"/>
        <dbReference type="ChEBI" id="CHEBI:15377"/>
        <dbReference type="ChEBI" id="CHEBI:15378"/>
        <dbReference type="ChEBI" id="CHEBI:18072"/>
        <dbReference type="ChEBI" id="CHEBI:58639"/>
        <dbReference type="EC" id="3.5.2.17"/>
    </reaction>
</comment>
<dbReference type="GO" id="GO:0033971">
    <property type="term" value="F:hydroxyisourate hydrolase activity"/>
    <property type="evidence" value="ECO:0007669"/>
    <property type="project" value="UniProtKB-EC"/>
</dbReference>
<comment type="function">
    <text evidence="2">Catalyzes the hydrolysis of 5-hydroxyisourate (HIU) to 2-oxo-4-hydroxy-4-carboxy-5-ureidoimidazoline (OHCU).</text>
</comment>
<evidence type="ECO:0000256" key="1">
    <source>
        <dbReference type="ARBA" id="ARBA00001043"/>
    </source>
</evidence>
<dbReference type="PROSITE" id="PS00769">
    <property type="entry name" value="TRANSTHYRETIN_2"/>
    <property type="match status" value="1"/>
</dbReference>
<keyword evidence="6" id="KW-0659">Purine metabolism</keyword>
<dbReference type="PROSITE" id="PS00768">
    <property type="entry name" value="TRANSTHYRETIN_1"/>
    <property type="match status" value="1"/>
</dbReference>
<dbReference type="InterPro" id="IPR023419">
    <property type="entry name" value="Transthyretin_CS"/>
</dbReference>
<evidence type="ECO:0000256" key="8">
    <source>
        <dbReference type="SAM" id="MobiDB-lite"/>
    </source>
</evidence>
<dbReference type="InterPro" id="IPR023416">
    <property type="entry name" value="Transthyretin/HIU_hydrolase_d"/>
</dbReference>
<dbReference type="Pfam" id="PF00576">
    <property type="entry name" value="Transthyretin"/>
    <property type="match status" value="1"/>
</dbReference>
<dbReference type="SUPFAM" id="SSF49472">
    <property type="entry name" value="Transthyretin (synonym: prealbumin)"/>
    <property type="match status" value="1"/>
</dbReference>
<dbReference type="Proteomes" id="UP000001930">
    <property type="component" value="Chromosome I"/>
</dbReference>
<evidence type="ECO:0000256" key="6">
    <source>
        <dbReference type="ARBA" id="ARBA00022631"/>
    </source>
</evidence>
<keyword evidence="7" id="KW-0378">Hydrolase</keyword>
<sequence>MQRPPARPRAAHGRALMRRALSSLSLTVCRPNLFTMAARRSLRSADGYVATDVEPRSAAASPDRAAADPRDNTRTLRMGKLTTHVLDTAHGRPGAAIKIELHAISGGGSRLLKTALTNDDGRCDAPLLEGDALAAGTYELVFHAGDYFAAQGVALPEPRFVDLVVLRFGVADPAAHYHVPLLVSPWSYSTYRGS</sequence>
<reference evidence="10 11" key="1">
    <citation type="journal article" date="2005" name="BMC Genomics">
        <title>Bacterial genome adaptation to niches: divergence of the potential virulence genes in three Burkholderia species of different survival strategies.</title>
        <authorList>
            <person name="Kim H.S."/>
            <person name="Schell M.A."/>
            <person name="Yu Y."/>
            <person name="Ulrich R.L."/>
            <person name="Sarria S.H."/>
            <person name="Nierman W.C."/>
            <person name="DeShazer D."/>
        </authorList>
    </citation>
    <scope>NUCLEOTIDE SEQUENCE [LARGE SCALE GENOMIC DNA]</scope>
    <source>
        <strain evidence="11">ATCC 700388 / DSM 13276 / CCUG 48851 / CIP 106301 / E264</strain>
    </source>
</reference>
<evidence type="ECO:0000256" key="5">
    <source>
        <dbReference type="ARBA" id="ARBA00012609"/>
    </source>
</evidence>
<dbReference type="Gene3D" id="2.60.40.180">
    <property type="entry name" value="Transthyretin/hydroxyisourate hydrolase domain"/>
    <property type="match status" value="1"/>
</dbReference>
<evidence type="ECO:0000256" key="3">
    <source>
        <dbReference type="ARBA" id="ARBA00009850"/>
    </source>
</evidence>
<dbReference type="AlphaFoldDB" id="Q2SWV3"/>
<evidence type="ECO:0000256" key="2">
    <source>
        <dbReference type="ARBA" id="ARBA00002704"/>
    </source>
</evidence>
<keyword evidence="11" id="KW-1185">Reference proteome</keyword>
<dbReference type="PANTHER" id="PTHR10395">
    <property type="entry name" value="URICASE AND TRANSTHYRETIN-RELATED"/>
    <property type="match status" value="1"/>
</dbReference>
<evidence type="ECO:0000259" key="9">
    <source>
        <dbReference type="Pfam" id="PF00576"/>
    </source>
</evidence>
<feature type="domain" description="Transthyretin/hydroxyisourate hydrolase" evidence="9">
    <location>
        <begin position="81"/>
        <end position="193"/>
    </location>
</feature>
<name>Q2SWV3_BURTA</name>
<proteinExistence type="inferred from homology"/>
<dbReference type="KEGG" id="bte:BTH_I2072"/>
<dbReference type="FunFam" id="2.60.40.180:FF:000005">
    <property type="entry name" value="5-hydroxyisourate hydrolase"/>
    <property type="match status" value="1"/>
</dbReference>
<dbReference type="CDD" id="cd05822">
    <property type="entry name" value="TLP_HIUase"/>
    <property type="match status" value="1"/>
</dbReference>